<sequence>MKSFAVVFIFTQVITSPELGLVFVLWALAVWYLAAAAGQIAEDRRASRALKARMAGSRVAGRAAGATAGPGGGLSDDGR</sequence>
<comment type="caution">
    <text evidence="3">The sequence shown here is derived from an EMBL/GenBank/DDBJ whole genome shotgun (WGS) entry which is preliminary data.</text>
</comment>
<evidence type="ECO:0000256" key="2">
    <source>
        <dbReference type="SAM" id="Phobius"/>
    </source>
</evidence>
<feature type="compositionally biased region" description="Gly residues" evidence="1">
    <location>
        <begin position="68"/>
        <end position="79"/>
    </location>
</feature>
<feature type="region of interest" description="Disordered" evidence="1">
    <location>
        <begin position="57"/>
        <end position="79"/>
    </location>
</feature>
<keyword evidence="2" id="KW-0812">Transmembrane</keyword>
<keyword evidence="4" id="KW-1185">Reference proteome</keyword>
<evidence type="ECO:0000313" key="3">
    <source>
        <dbReference type="EMBL" id="MCT8972692.1"/>
    </source>
</evidence>
<name>A0AAW5QXP1_9HYPH</name>
<dbReference type="Proteomes" id="UP001320898">
    <property type="component" value="Unassembled WGS sequence"/>
</dbReference>
<dbReference type="AlphaFoldDB" id="A0AAW5QXP1"/>
<evidence type="ECO:0000256" key="1">
    <source>
        <dbReference type="SAM" id="MobiDB-lite"/>
    </source>
</evidence>
<dbReference type="EMBL" id="JALIDZ010000005">
    <property type="protein sequence ID" value="MCT8972692.1"/>
    <property type="molecule type" value="Genomic_DNA"/>
</dbReference>
<reference evidence="3 4" key="1">
    <citation type="submission" date="2022-04" db="EMBL/GenBank/DDBJ databases">
        <authorList>
            <person name="Ye Y.-Q."/>
            <person name="Du Z.-J."/>
        </authorList>
    </citation>
    <scope>NUCLEOTIDE SEQUENCE [LARGE SCALE GENOMIC DNA]</scope>
    <source>
        <strain evidence="3 4">A6E488</strain>
    </source>
</reference>
<organism evidence="3 4">
    <name type="scientific">Microbaculum marinisediminis</name>
    <dbReference type="NCBI Taxonomy" id="2931392"/>
    <lineage>
        <taxon>Bacteria</taxon>
        <taxon>Pseudomonadati</taxon>
        <taxon>Pseudomonadota</taxon>
        <taxon>Alphaproteobacteria</taxon>
        <taxon>Hyphomicrobiales</taxon>
        <taxon>Tepidamorphaceae</taxon>
        <taxon>Microbaculum</taxon>
    </lineage>
</organism>
<feature type="transmembrane region" description="Helical" evidence="2">
    <location>
        <begin position="20"/>
        <end position="41"/>
    </location>
</feature>
<dbReference type="RefSeq" id="WP_261616268.1">
    <property type="nucleotide sequence ID" value="NZ_JALIDZ010000005.1"/>
</dbReference>
<proteinExistence type="predicted"/>
<keyword evidence="2" id="KW-1133">Transmembrane helix</keyword>
<accession>A0AAW5QXP1</accession>
<protein>
    <submittedName>
        <fullName evidence="3">Uncharacterized protein</fullName>
    </submittedName>
</protein>
<gene>
    <name evidence="3" type="ORF">MUB46_12575</name>
</gene>
<keyword evidence="2" id="KW-0472">Membrane</keyword>
<evidence type="ECO:0000313" key="4">
    <source>
        <dbReference type="Proteomes" id="UP001320898"/>
    </source>
</evidence>
<feature type="compositionally biased region" description="Low complexity" evidence="1">
    <location>
        <begin position="57"/>
        <end position="67"/>
    </location>
</feature>